<dbReference type="EMBL" id="MF417988">
    <property type="protein sequence ID" value="ASN72950.1"/>
    <property type="molecule type" value="Genomic_DNA"/>
</dbReference>
<organism evidence="1">
    <name type="scientific">uncultured Caudovirales phage</name>
    <dbReference type="NCBI Taxonomy" id="2100421"/>
    <lineage>
        <taxon>Viruses</taxon>
        <taxon>Duplodnaviria</taxon>
        <taxon>Heunggongvirae</taxon>
        <taxon>Uroviricota</taxon>
        <taxon>Caudoviricetes</taxon>
        <taxon>Peduoviridae</taxon>
        <taxon>Maltschvirus</taxon>
        <taxon>Maltschvirus maltsch</taxon>
    </lineage>
</organism>
<accession>A0A2H4JCJ6</accession>
<sequence length="158" mass="18237">MDADQYKALTKKKPLKKVPRAKPLPKATQKYLEAQEELERILDILEIKFEKCFHFKSTKHWRFDFHLIEHRILIEIAGGPWSGGRKGKLSNKAWSMDRYDHAAEMGYNVVRLESASRYKINEAGPLQIESSHAGQWLKHLKRYSFNGTVQTIPAAGSD</sequence>
<gene>
    <name evidence="1" type="ORF">2AX4_5</name>
</gene>
<name>A0A2H4JCJ6_9CAUD</name>
<evidence type="ECO:0008006" key="2">
    <source>
        <dbReference type="Google" id="ProtNLM"/>
    </source>
</evidence>
<reference evidence="1" key="1">
    <citation type="submission" date="2017-06" db="EMBL/GenBank/DDBJ databases">
        <title>Novel phages from South African skin metaviromes.</title>
        <authorList>
            <person name="van Zyl L.J."/>
            <person name="Abrahams Y."/>
            <person name="Stander E.A."/>
            <person name="Kirby B.M."/>
            <person name="Clavaud C."/>
            <person name="Farcet C."/>
            <person name="Breton L."/>
            <person name="Trindade M.I."/>
        </authorList>
    </citation>
    <scope>NUCLEOTIDE SEQUENCE</scope>
</reference>
<dbReference type="Gene3D" id="3.40.960.10">
    <property type="entry name" value="VSR Endonuclease"/>
    <property type="match status" value="1"/>
</dbReference>
<evidence type="ECO:0000313" key="1">
    <source>
        <dbReference type="EMBL" id="ASN72950.1"/>
    </source>
</evidence>
<protein>
    <recommendedName>
        <fullName evidence="2">DUF559 domain-containing protein</fullName>
    </recommendedName>
</protein>
<proteinExistence type="predicted"/>